<name>A0A0G4B2X8_9BACT</name>
<reference evidence="1 2" key="1">
    <citation type="journal article" date="2015" name="Nature">
        <title>rRNA introns, odd ribosomes, and small enigmatic genomes across a large radiation of phyla.</title>
        <authorList>
            <person name="Brown C.T."/>
            <person name="Hug L.A."/>
            <person name="Thomas B.C."/>
            <person name="Sharon I."/>
            <person name="Castelle C.J."/>
            <person name="Singh A."/>
            <person name="Wilkins M.J."/>
            <person name="Williams K.H."/>
            <person name="Banfield J.F."/>
        </authorList>
    </citation>
    <scope>NUCLEOTIDE SEQUENCE [LARGE SCALE GENOMIC DNA]</scope>
</reference>
<proteinExistence type="predicted"/>
<organism evidence="1 2">
    <name type="scientific">Berkelbacteria bacterium GW2011_GWE1_39_12</name>
    <dbReference type="NCBI Taxonomy" id="1618337"/>
    <lineage>
        <taxon>Bacteria</taxon>
        <taxon>Candidatus Berkelbacteria</taxon>
    </lineage>
</organism>
<evidence type="ECO:0000313" key="1">
    <source>
        <dbReference type="EMBL" id="AKM82296.1"/>
    </source>
</evidence>
<accession>A0A0G4B2X8</accession>
<evidence type="ECO:0000313" key="2">
    <source>
        <dbReference type="Proteomes" id="UP000035648"/>
    </source>
</evidence>
<gene>
    <name evidence="1" type="ORF">UT28_C0001G0491</name>
</gene>
<protein>
    <submittedName>
        <fullName evidence="1">Uncharacterized protein</fullName>
    </submittedName>
</protein>
<dbReference type="EMBL" id="CP011213">
    <property type="protein sequence ID" value="AKM82296.1"/>
    <property type="molecule type" value="Genomic_DNA"/>
</dbReference>
<sequence length="91" mass="10940">MCRKIVRNDFESIFVRLLKDGDADIIISQHFDRQTDFYWCHITFRLENDAEEIEKQTSWKVSEKRGEFSCLFAELSEDDIRRKLNEIGYNS</sequence>
<dbReference type="AlphaFoldDB" id="A0A0G4B2X8"/>
<dbReference type="KEGG" id="bbgw:UT28_C0001G0491"/>
<dbReference type="Proteomes" id="UP000035648">
    <property type="component" value="Chromosome"/>
</dbReference>